<feature type="chain" id="PRO_5012774491" evidence="1">
    <location>
        <begin position="28"/>
        <end position="258"/>
    </location>
</feature>
<evidence type="ECO:0000259" key="2">
    <source>
        <dbReference type="PROSITE" id="PS51762"/>
    </source>
</evidence>
<dbReference type="GO" id="GO:0005975">
    <property type="term" value="P:carbohydrate metabolic process"/>
    <property type="evidence" value="ECO:0007669"/>
    <property type="project" value="InterPro"/>
</dbReference>
<proteinExistence type="predicted"/>
<name>A0A1R4IL30_9ACTN</name>
<dbReference type="AlphaFoldDB" id="A0A1R4IL30"/>
<dbReference type="Proteomes" id="UP000188342">
    <property type="component" value="Unassembled WGS sequence"/>
</dbReference>
<dbReference type="PROSITE" id="PS51762">
    <property type="entry name" value="GH16_2"/>
    <property type="match status" value="1"/>
</dbReference>
<dbReference type="OrthoDB" id="9809583at2"/>
<dbReference type="InterPro" id="IPR013320">
    <property type="entry name" value="ConA-like_dom_sf"/>
</dbReference>
<gene>
    <name evidence="3" type="ORF">FM114_02390</name>
</gene>
<dbReference type="CDD" id="cd00413">
    <property type="entry name" value="Glyco_hydrolase_16"/>
    <property type="match status" value="1"/>
</dbReference>
<dbReference type="InterPro" id="IPR000757">
    <property type="entry name" value="Beta-glucanase-like"/>
</dbReference>
<dbReference type="SUPFAM" id="SSF49899">
    <property type="entry name" value="Concanavalin A-like lectins/glucanases"/>
    <property type="match status" value="1"/>
</dbReference>
<keyword evidence="4" id="KW-1185">Reference proteome</keyword>
<feature type="domain" description="GH16" evidence="2">
    <location>
        <begin position="24"/>
        <end position="251"/>
    </location>
</feature>
<dbReference type="Gene3D" id="2.60.120.200">
    <property type="match status" value="1"/>
</dbReference>
<dbReference type="InterPro" id="IPR006311">
    <property type="entry name" value="TAT_signal"/>
</dbReference>
<dbReference type="Pfam" id="PF00722">
    <property type="entry name" value="Glyco_hydro_16"/>
    <property type="match status" value="1"/>
</dbReference>
<dbReference type="EC" id="3.2.1.73" evidence="3"/>
<reference evidence="3 4" key="1">
    <citation type="submission" date="2017-02" db="EMBL/GenBank/DDBJ databases">
        <authorList>
            <person name="Peterson S.W."/>
        </authorList>
    </citation>
    <scope>NUCLEOTIDE SEQUENCE [LARGE SCALE GENOMIC DNA]</scope>
    <source>
        <strain evidence="3 4">LSP_Lj1</strain>
    </source>
</reference>
<evidence type="ECO:0000313" key="4">
    <source>
        <dbReference type="Proteomes" id="UP000188342"/>
    </source>
</evidence>
<evidence type="ECO:0000256" key="1">
    <source>
        <dbReference type="SAM" id="SignalP"/>
    </source>
</evidence>
<dbReference type="RefSeq" id="WP_094763603.1">
    <property type="nucleotide sequence ID" value="NZ_FUKQ01000010.1"/>
</dbReference>
<feature type="signal peptide" evidence="1">
    <location>
        <begin position="1"/>
        <end position="27"/>
    </location>
</feature>
<keyword evidence="3" id="KW-0326">Glycosidase</keyword>
<evidence type="ECO:0000313" key="3">
    <source>
        <dbReference type="EMBL" id="SJN20488.1"/>
    </source>
</evidence>
<dbReference type="STRING" id="1255658.FM114_02390"/>
<keyword evidence="3" id="KW-0378">Hydrolase</keyword>
<keyword evidence="1" id="KW-0732">Signal</keyword>
<protein>
    <submittedName>
        <fullName evidence="3">Endo-beta-1,3-1,4 glucanase (Licheninase)</fullName>
        <ecNumber evidence="3">3.2.1.73</ecNumber>
    </submittedName>
</protein>
<dbReference type="PROSITE" id="PS51318">
    <property type="entry name" value="TAT"/>
    <property type="match status" value="1"/>
</dbReference>
<dbReference type="EMBL" id="FUKQ01000010">
    <property type="protein sequence ID" value="SJN20488.1"/>
    <property type="molecule type" value="Genomic_DNA"/>
</dbReference>
<dbReference type="GO" id="GO:0042972">
    <property type="term" value="F:licheninase activity"/>
    <property type="evidence" value="ECO:0007669"/>
    <property type="project" value="UniProtKB-EC"/>
</dbReference>
<accession>A0A1R4IL30</accession>
<organism evidence="3 4">
    <name type="scientific">Luteococcus japonicus LSP_Lj1</name>
    <dbReference type="NCBI Taxonomy" id="1255658"/>
    <lineage>
        <taxon>Bacteria</taxon>
        <taxon>Bacillati</taxon>
        <taxon>Actinomycetota</taxon>
        <taxon>Actinomycetes</taxon>
        <taxon>Propionibacteriales</taxon>
        <taxon>Propionibacteriaceae</taxon>
        <taxon>Luteococcus</taxon>
    </lineage>
</organism>
<sequence>MKTTRRTLLTASAAGLAAAALPHEAFAAGPTVDEQFTSWPAGSAWNANRTVRINGDWTGTGGNQLLRSNVRIAHGVATMTSRANQLSGAELQTAPDKLLGNGYYEASMQMSSVPGILSGIFFKAENYGMPEVDIEIRSRDNGAGKEHYAFYTVHYFGGGHQYKQVRLPFDPAAGFHSYGFLMGRNSIRFYVDGKLTHTWTNLPTNLGAPAEPKGYLMTNSWAQPGEWVGALPTQDTATRINWLRHWAGATAPRFTPAR</sequence>